<sequence length="190" mass="22373">MKRIVERTPKWCYVTLIVLVVMGSIIHTTSIVTKNIIEQKMADVELCKIENEKDFIDLQQYFQNRYGADASLTYILQPKDYIKLYKELVNVESKDSTYLSVPRKSILSKEKKLQIDLMKKKYVRIDSTTSYENNSIIGTNCFKTAYVFPILQHQTHVSEIVFLFNDEKRFTDKELNVMLHEIQALSRYIK</sequence>
<protein>
    <submittedName>
        <fullName evidence="2">Uncharacterized protein</fullName>
    </submittedName>
</protein>
<keyword evidence="1" id="KW-0472">Membrane</keyword>
<evidence type="ECO:0000313" key="2">
    <source>
        <dbReference type="EMBL" id="BAV39314.1"/>
    </source>
</evidence>
<reference evidence="2 3" key="1">
    <citation type="submission" date="2016-07" db="EMBL/GenBank/DDBJ databases">
        <title>Characterization of three bacteriophages infecting bacteria isolated from shrimp culture pond water.</title>
        <authorList>
            <person name="Khoa H.V."/>
        </authorList>
    </citation>
    <scope>NUCLEOTIDE SEQUENCE [LARGE SCALE GENOMIC DNA]</scope>
</reference>
<keyword evidence="1" id="KW-0812">Transmembrane</keyword>
<feature type="transmembrane region" description="Helical" evidence="1">
    <location>
        <begin position="12"/>
        <end position="32"/>
    </location>
</feature>
<dbReference type="Proteomes" id="UP000224877">
    <property type="component" value="Segment"/>
</dbReference>
<accession>A0A1B4XWY6</accession>
<evidence type="ECO:0000256" key="1">
    <source>
        <dbReference type="SAM" id="Phobius"/>
    </source>
</evidence>
<proteinExistence type="predicted"/>
<keyword evidence="3" id="KW-1185">Reference proteome</keyword>
<organism evidence="2 3">
    <name type="scientific">Tenacibaculum phage pT24</name>
    <dbReference type="NCBI Taxonomy" id="1880590"/>
    <lineage>
        <taxon>Viruses</taxon>
        <taxon>Duplodnaviria</taxon>
        <taxon>Heunggongvirae</taxon>
        <taxon>Uroviricota</taxon>
        <taxon>Caudoviricetes</taxon>
        <taxon>Kungbxnavirus</taxon>
        <taxon>Kungbxnavirus pT24</taxon>
    </lineage>
</organism>
<dbReference type="EMBL" id="LC168164">
    <property type="protein sequence ID" value="BAV39314.1"/>
    <property type="molecule type" value="Genomic_DNA"/>
</dbReference>
<keyword evidence="1" id="KW-1133">Transmembrane helix</keyword>
<name>A0A1B4XWY6_9CAUD</name>
<gene>
    <name evidence="2" type="ORF">BPT24_189</name>
</gene>
<evidence type="ECO:0000313" key="3">
    <source>
        <dbReference type="Proteomes" id="UP000224877"/>
    </source>
</evidence>